<accession>A0A015LYZ0</accession>
<dbReference type="HOGENOM" id="CLU_000288_7_17_1"/>
<dbReference type="EMBL" id="JEMT01026142">
    <property type="protein sequence ID" value="EXX59893.1"/>
    <property type="molecule type" value="Genomic_DNA"/>
</dbReference>
<organism evidence="1 2">
    <name type="scientific">Rhizophagus irregularis (strain DAOM 197198w)</name>
    <name type="common">Glomus intraradices</name>
    <dbReference type="NCBI Taxonomy" id="1432141"/>
    <lineage>
        <taxon>Eukaryota</taxon>
        <taxon>Fungi</taxon>
        <taxon>Fungi incertae sedis</taxon>
        <taxon>Mucoromycota</taxon>
        <taxon>Glomeromycotina</taxon>
        <taxon>Glomeromycetes</taxon>
        <taxon>Glomerales</taxon>
        <taxon>Glomeraceae</taxon>
        <taxon>Rhizophagus</taxon>
    </lineage>
</organism>
<gene>
    <name evidence="1" type="ORF">RirG_184900</name>
</gene>
<keyword evidence="2" id="KW-1185">Reference proteome</keyword>
<dbReference type="AlphaFoldDB" id="A0A015LYZ0"/>
<dbReference type="Proteomes" id="UP000022910">
    <property type="component" value="Unassembled WGS sequence"/>
</dbReference>
<sequence>MKNVYLYTGNANSIILGKILLIGQVEMKKLITLFKKKQIEIKDIRDIVFEWIPYNQFTNIKEMNEDSLSAIWMDGSLYWETRNKNYTRKSNVGVVLEYSRNIQSIDEFLNEV</sequence>
<reference evidence="1 2" key="1">
    <citation type="submission" date="2014-02" db="EMBL/GenBank/DDBJ databases">
        <title>Single nucleus genome sequencing reveals high similarity among nuclei of an endomycorrhizal fungus.</title>
        <authorList>
            <person name="Lin K."/>
            <person name="Geurts R."/>
            <person name="Zhang Z."/>
            <person name="Limpens E."/>
            <person name="Saunders D.G."/>
            <person name="Mu D."/>
            <person name="Pang E."/>
            <person name="Cao H."/>
            <person name="Cha H."/>
            <person name="Lin T."/>
            <person name="Zhou Q."/>
            <person name="Shang Y."/>
            <person name="Li Y."/>
            <person name="Ivanov S."/>
            <person name="Sharma T."/>
            <person name="Velzen R.V."/>
            <person name="Ruijter N.D."/>
            <person name="Aanen D.K."/>
            <person name="Win J."/>
            <person name="Kamoun S."/>
            <person name="Bisseling T."/>
            <person name="Huang S."/>
        </authorList>
    </citation>
    <scope>NUCLEOTIDE SEQUENCE [LARGE SCALE GENOMIC DNA]</scope>
    <source>
        <strain evidence="2">DAOM197198w</strain>
    </source>
</reference>
<dbReference type="OrthoDB" id="2432957at2759"/>
<proteinExistence type="predicted"/>
<comment type="caution">
    <text evidence="1">The sequence shown here is derived from an EMBL/GenBank/DDBJ whole genome shotgun (WGS) entry which is preliminary data.</text>
</comment>
<protein>
    <submittedName>
        <fullName evidence="1">Uncharacterized protein</fullName>
    </submittedName>
</protein>
<evidence type="ECO:0000313" key="2">
    <source>
        <dbReference type="Proteomes" id="UP000022910"/>
    </source>
</evidence>
<evidence type="ECO:0000313" key="1">
    <source>
        <dbReference type="EMBL" id="EXX59893.1"/>
    </source>
</evidence>
<name>A0A015LYZ0_RHIIW</name>